<comment type="caution">
    <text evidence="2">The sequence shown here is derived from an EMBL/GenBank/DDBJ whole genome shotgun (WGS) entry which is preliminary data.</text>
</comment>
<name>A0ABR2KEY4_9EUKA</name>
<dbReference type="Proteomes" id="UP001470230">
    <property type="component" value="Unassembled WGS sequence"/>
</dbReference>
<sequence length="507" mass="60468">MSNFINIIEESLNLLVEIQNQFIEIIGELQQNEREQKYNLFVNSFENSEILEQSSKLYLFLQYLGNIINFHYEKNSFLDLISKFIQHFSENIKNLLNQNQLVKIAVKSRLLLIILLEQQILDKKFLIQRIVHINSHSKERNTLFEYLSPEFDEYEDSYKSQFEDELVYSHYLLRKEVLEGDNSDTYKGNEEEEIDSYKILNIDLNEYIKCRKEGENQETLCQNIRDDDIDSFVSLFEKTQTNINKRTNSFLYDSNQYPSEKNEPPSFFEYAAYKGSLEIFRHLLLRNAKFSKQMWFYAIHGGNNDIIHDVEEKLKVECNYKAAFEYAIQCHQNYIADYIYQTYLNPSVLIDGIFKSISSYNFSYFQNLLETLKITKEIDIEKKNFNFLKKLVKFSYYDSVYEILDSNFFKVFIDPEKFLLIPIKGNDSLMTETLLKYLSFSNQDIYTNLIENAIMSDSPESLKILLNQESIQNIVQNVIIFNIFYSFYIFVFFIRIKILQRCDKNEK</sequence>
<accession>A0ABR2KEY4</accession>
<keyword evidence="1" id="KW-1133">Transmembrane helix</keyword>
<evidence type="ECO:0008006" key="4">
    <source>
        <dbReference type="Google" id="ProtNLM"/>
    </source>
</evidence>
<protein>
    <recommendedName>
        <fullName evidence="4">DUF3447 domain-containing protein</fullName>
    </recommendedName>
</protein>
<keyword evidence="1" id="KW-0472">Membrane</keyword>
<gene>
    <name evidence="2" type="ORF">M9Y10_034448</name>
</gene>
<evidence type="ECO:0000313" key="2">
    <source>
        <dbReference type="EMBL" id="KAK8889695.1"/>
    </source>
</evidence>
<dbReference type="SUPFAM" id="SSF48403">
    <property type="entry name" value="Ankyrin repeat"/>
    <property type="match status" value="1"/>
</dbReference>
<dbReference type="EMBL" id="JAPFFF010000005">
    <property type="protein sequence ID" value="KAK8889695.1"/>
    <property type="molecule type" value="Genomic_DNA"/>
</dbReference>
<organism evidence="2 3">
    <name type="scientific">Tritrichomonas musculus</name>
    <dbReference type="NCBI Taxonomy" id="1915356"/>
    <lineage>
        <taxon>Eukaryota</taxon>
        <taxon>Metamonada</taxon>
        <taxon>Parabasalia</taxon>
        <taxon>Tritrichomonadida</taxon>
        <taxon>Tritrichomonadidae</taxon>
        <taxon>Tritrichomonas</taxon>
    </lineage>
</organism>
<evidence type="ECO:0000256" key="1">
    <source>
        <dbReference type="SAM" id="Phobius"/>
    </source>
</evidence>
<proteinExistence type="predicted"/>
<keyword evidence="1" id="KW-0812">Transmembrane</keyword>
<dbReference type="InterPro" id="IPR036770">
    <property type="entry name" value="Ankyrin_rpt-contain_sf"/>
</dbReference>
<reference evidence="2 3" key="1">
    <citation type="submission" date="2024-04" db="EMBL/GenBank/DDBJ databases">
        <title>Tritrichomonas musculus Genome.</title>
        <authorList>
            <person name="Alves-Ferreira E."/>
            <person name="Grigg M."/>
            <person name="Lorenzi H."/>
            <person name="Galac M."/>
        </authorList>
    </citation>
    <scope>NUCLEOTIDE SEQUENCE [LARGE SCALE GENOMIC DNA]</scope>
    <source>
        <strain evidence="2 3">EAF2021</strain>
    </source>
</reference>
<feature type="transmembrane region" description="Helical" evidence="1">
    <location>
        <begin position="474"/>
        <end position="494"/>
    </location>
</feature>
<evidence type="ECO:0000313" key="3">
    <source>
        <dbReference type="Proteomes" id="UP001470230"/>
    </source>
</evidence>
<keyword evidence="3" id="KW-1185">Reference proteome</keyword>